<keyword evidence="2" id="KW-1185">Reference proteome</keyword>
<proteinExistence type="predicted"/>
<dbReference type="Pfam" id="PF05402">
    <property type="entry name" value="PqqD"/>
    <property type="match status" value="1"/>
</dbReference>
<dbReference type="Proteomes" id="UP001172737">
    <property type="component" value="Unassembled WGS sequence"/>
</dbReference>
<protein>
    <recommendedName>
        <fullName evidence="3">Coenzyme PQQ synthesis protein D (PqqD)</fullName>
    </recommendedName>
</protein>
<gene>
    <name evidence="1" type="ORF">QQX10_08480</name>
</gene>
<dbReference type="EMBL" id="JAUHPX010000004">
    <property type="protein sequence ID" value="MDN4488201.1"/>
    <property type="molecule type" value="Genomic_DNA"/>
</dbReference>
<name>A0AAW7M9C1_9MICO</name>
<comment type="caution">
    <text evidence="1">The sequence shown here is derived from an EMBL/GenBank/DDBJ whole genome shotgun (WGS) entry which is preliminary data.</text>
</comment>
<evidence type="ECO:0000313" key="1">
    <source>
        <dbReference type="EMBL" id="MDN4488201.1"/>
    </source>
</evidence>
<organism evidence="1 2">
    <name type="scientific">Demequina lignilytica</name>
    <dbReference type="NCBI Taxonomy" id="3051663"/>
    <lineage>
        <taxon>Bacteria</taxon>
        <taxon>Bacillati</taxon>
        <taxon>Actinomycetota</taxon>
        <taxon>Actinomycetes</taxon>
        <taxon>Micrococcales</taxon>
        <taxon>Demequinaceae</taxon>
        <taxon>Demequina</taxon>
    </lineage>
</organism>
<evidence type="ECO:0000313" key="2">
    <source>
        <dbReference type="Proteomes" id="UP001172737"/>
    </source>
</evidence>
<evidence type="ECO:0008006" key="3">
    <source>
        <dbReference type="Google" id="ProtNLM"/>
    </source>
</evidence>
<accession>A0AAW7M9C1</accession>
<dbReference type="RefSeq" id="WP_301118691.1">
    <property type="nucleotide sequence ID" value="NZ_JAUHPX010000004.1"/>
</dbReference>
<reference evidence="1" key="1">
    <citation type="submission" date="2023-06" db="EMBL/GenBank/DDBJ databases">
        <title>Sysu t00039.</title>
        <authorList>
            <person name="Gao L."/>
            <person name="Fang B.-Z."/>
            <person name="Li W.-J."/>
        </authorList>
    </citation>
    <scope>NUCLEOTIDE SEQUENCE</scope>
    <source>
        <strain evidence="1">SYSU T00039</strain>
    </source>
</reference>
<dbReference type="AlphaFoldDB" id="A0AAW7M9C1"/>
<dbReference type="InterPro" id="IPR041881">
    <property type="entry name" value="PqqD_sf"/>
</dbReference>
<dbReference type="Gene3D" id="1.10.10.1150">
    <property type="entry name" value="Coenzyme PQQ synthesis protein D (PqqD)"/>
    <property type="match status" value="1"/>
</dbReference>
<dbReference type="InterPro" id="IPR008792">
    <property type="entry name" value="PQQD"/>
</dbReference>
<sequence length="91" mass="9313">MIPDDALVTATWDDLIERDGQALALSGNDVSLLSELATAAVLFCAEGDATVSAIAAHLEELFGAPEGADTSAAVREVLTTLQNRGVVSITG</sequence>